<name>A0A9D4SAR2_DREPO</name>
<evidence type="ECO:0000313" key="2">
    <source>
        <dbReference type="EMBL" id="KAH3896863.1"/>
    </source>
</evidence>
<feature type="coiled-coil region" evidence="1">
    <location>
        <begin position="3"/>
        <end position="30"/>
    </location>
</feature>
<dbReference type="AlphaFoldDB" id="A0A9D4SAR2"/>
<keyword evidence="3" id="KW-1185">Reference proteome</keyword>
<reference evidence="2" key="2">
    <citation type="submission" date="2020-11" db="EMBL/GenBank/DDBJ databases">
        <authorList>
            <person name="McCartney M.A."/>
            <person name="Auch B."/>
            <person name="Kono T."/>
            <person name="Mallez S."/>
            <person name="Becker A."/>
            <person name="Gohl D.M."/>
            <person name="Silverstein K.A.T."/>
            <person name="Koren S."/>
            <person name="Bechman K.B."/>
            <person name="Herman A."/>
            <person name="Abrahante J.E."/>
            <person name="Garbe J."/>
        </authorList>
    </citation>
    <scope>NUCLEOTIDE SEQUENCE</scope>
    <source>
        <strain evidence="2">Duluth1</strain>
        <tissue evidence="2">Whole animal</tissue>
    </source>
</reference>
<dbReference type="Proteomes" id="UP000828390">
    <property type="component" value="Unassembled WGS sequence"/>
</dbReference>
<comment type="caution">
    <text evidence="2">The sequence shown here is derived from an EMBL/GenBank/DDBJ whole genome shotgun (WGS) entry which is preliminary data.</text>
</comment>
<accession>A0A9D4SAR2</accession>
<proteinExistence type="predicted"/>
<organism evidence="2 3">
    <name type="scientific">Dreissena polymorpha</name>
    <name type="common">Zebra mussel</name>
    <name type="synonym">Mytilus polymorpha</name>
    <dbReference type="NCBI Taxonomy" id="45954"/>
    <lineage>
        <taxon>Eukaryota</taxon>
        <taxon>Metazoa</taxon>
        <taxon>Spiralia</taxon>
        <taxon>Lophotrochozoa</taxon>
        <taxon>Mollusca</taxon>
        <taxon>Bivalvia</taxon>
        <taxon>Autobranchia</taxon>
        <taxon>Heteroconchia</taxon>
        <taxon>Euheterodonta</taxon>
        <taxon>Imparidentia</taxon>
        <taxon>Neoheterodontei</taxon>
        <taxon>Myida</taxon>
        <taxon>Dreissenoidea</taxon>
        <taxon>Dreissenidae</taxon>
        <taxon>Dreissena</taxon>
    </lineage>
</organism>
<protein>
    <submittedName>
        <fullName evidence="2">Uncharacterized protein</fullName>
    </submittedName>
</protein>
<evidence type="ECO:0000256" key="1">
    <source>
        <dbReference type="SAM" id="Coils"/>
    </source>
</evidence>
<evidence type="ECO:0000313" key="3">
    <source>
        <dbReference type="Proteomes" id="UP000828390"/>
    </source>
</evidence>
<reference evidence="2" key="1">
    <citation type="journal article" date="2019" name="bioRxiv">
        <title>The Genome of the Zebra Mussel, Dreissena polymorpha: A Resource for Invasive Species Research.</title>
        <authorList>
            <person name="McCartney M.A."/>
            <person name="Auch B."/>
            <person name="Kono T."/>
            <person name="Mallez S."/>
            <person name="Zhang Y."/>
            <person name="Obille A."/>
            <person name="Becker A."/>
            <person name="Abrahante J.E."/>
            <person name="Garbe J."/>
            <person name="Badalamenti J.P."/>
            <person name="Herman A."/>
            <person name="Mangelson H."/>
            <person name="Liachko I."/>
            <person name="Sullivan S."/>
            <person name="Sone E.D."/>
            <person name="Koren S."/>
            <person name="Silverstein K.A.T."/>
            <person name="Beckman K.B."/>
            <person name="Gohl D.M."/>
        </authorList>
    </citation>
    <scope>NUCLEOTIDE SEQUENCE</scope>
    <source>
        <strain evidence="2">Duluth1</strain>
        <tissue evidence="2">Whole animal</tissue>
    </source>
</reference>
<gene>
    <name evidence="2" type="ORF">DPMN_021045</name>
</gene>
<dbReference type="EMBL" id="JAIWYP010000001">
    <property type="protein sequence ID" value="KAH3896863.1"/>
    <property type="molecule type" value="Genomic_DNA"/>
</dbReference>
<sequence length="98" mass="10866">MYSTRSSKQNAELEANLKILSQQKAFKTAAAEVKVVQEQDVDGSDGSDGHVEQDVKFKLQTLPVVKPDDIVQDYINKSTNNPTVSDNNIGENMCTFLF</sequence>
<keyword evidence="1" id="KW-0175">Coiled coil</keyword>